<keyword evidence="1" id="KW-0732">Signal</keyword>
<organism evidence="2 3">
    <name type="scientific">Panagrolaimus superbus</name>
    <dbReference type="NCBI Taxonomy" id="310955"/>
    <lineage>
        <taxon>Eukaryota</taxon>
        <taxon>Metazoa</taxon>
        <taxon>Ecdysozoa</taxon>
        <taxon>Nematoda</taxon>
        <taxon>Chromadorea</taxon>
        <taxon>Rhabditida</taxon>
        <taxon>Tylenchina</taxon>
        <taxon>Panagrolaimomorpha</taxon>
        <taxon>Panagrolaimoidea</taxon>
        <taxon>Panagrolaimidae</taxon>
        <taxon>Panagrolaimus</taxon>
    </lineage>
</organism>
<feature type="chain" id="PRO_5037962193" evidence="1">
    <location>
        <begin position="25"/>
        <end position="109"/>
    </location>
</feature>
<name>A0A914YKL8_9BILA</name>
<proteinExistence type="predicted"/>
<evidence type="ECO:0000256" key="1">
    <source>
        <dbReference type="SAM" id="SignalP"/>
    </source>
</evidence>
<dbReference type="Proteomes" id="UP000887577">
    <property type="component" value="Unplaced"/>
</dbReference>
<evidence type="ECO:0000313" key="3">
    <source>
        <dbReference type="WBParaSite" id="PSU_v2.g20885.t1"/>
    </source>
</evidence>
<dbReference type="AlphaFoldDB" id="A0A914YKL8"/>
<reference evidence="3" key="1">
    <citation type="submission" date="2022-11" db="UniProtKB">
        <authorList>
            <consortium name="WormBaseParasite"/>
        </authorList>
    </citation>
    <scope>IDENTIFICATION</scope>
</reference>
<accession>A0A914YKL8</accession>
<dbReference type="WBParaSite" id="PSU_v2.g20885.t1">
    <property type="protein sequence ID" value="PSU_v2.g20885.t1"/>
    <property type="gene ID" value="PSU_v2.g20885"/>
</dbReference>
<sequence length="109" mass="11421">MGFRGPFNCCELFVVVVVVGPLSSEEFGETLPSGGGDTVPFGNIVAVEGPNDVDCCCCCCCCCCEEDGPTGGRVEPTRLFIGSGEGTTFRRRGAGDLPCKAKLTIYILL</sequence>
<protein>
    <submittedName>
        <fullName evidence="3">Secreted protein</fullName>
    </submittedName>
</protein>
<feature type="signal peptide" evidence="1">
    <location>
        <begin position="1"/>
        <end position="24"/>
    </location>
</feature>
<evidence type="ECO:0000313" key="2">
    <source>
        <dbReference type="Proteomes" id="UP000887577"/>
    </source>
</evidence>
<keyword evidence="2" id="KW-1185">Reference proteome</keyword>